<comment type="pathway">
    <text evidence="6">Pyrimidine metabolism; dTTP biosynthesis.</text>
</comment>
<evidence type="ECO:0000313" key="9">
    <source>
        <dbReference type="EMBL" id="BCE22054.1"/>
    </source>
</evidence>
<evidence type="ECO:0000259" key="8">
    <source>
        <dbReference type="Pfam" id="PF00303"/>
    </source>
</evidence>
<dbReference type="CDD" id="cd00351">
    <property type="entry name" value="TS_Pyrimidine_HMase"/>
    <property type="match status" value="1"/>
</dbReference>
<evidence type="ECO:0000256" key="4">
    <source>
        <dbReference type="ARBA" id="ARBA00022679"/>
    </source>
</evidence>
<dbReference type="PROSITE" id="PS00091">
    <property type="entry name" value="THYMIDYLATE_SYNTHASE"/>
    <property type="match status" value="1"/>
</dbReference>
<accession>A0A809X3X8</accession>
<dbReference type="InterPro" id="IPR036926">
    <property type="entry name" value="Thymidate_synth/dCMP_Mease_sf"/>
</dbReference>
<dbReference type="InterPro" id="IPR023451">
    <property type="entry name" value="Thymidate_synth/dCMP_Mease_dom"/>
</dbReference>
<feature type="binding site" description="in other chain" evidence="6">
    <location>
        <position position="198"/>
    </location>
    <ligand>
        <name>dUMP</name>
        <dbReference type="ChEBI" id="CHEBI:246422"/>
        <note>ligand shared between dimeric partners</note>
    </ligand>
</feature>
<dbReference type="Gene3D" id="3.30.572.10">
    <property type="entry name" value="Thymidylate synthase/dCMP hydroxymethylase domain"/>
    <property type="match status" value="1"/>
</dbReference>
<dbReference type="GO" id="GO:0006235">
    <property type="term" value="P:dTTP biosynthetic process"/>
    <property type="evidence" value="ECO:0007669"/>
    <property type="project" value="UniProtKB-UniRule"/>
</dbReference>
<evidence type="ECO:0000256" key="5">
    <source>
        <dbReference type="ARBA" id="ARBA00022727"/>
    </source>
</evidence>
<dbReference type="InterPro" id="IPR020940">
    <property type="entry name" value="Thymidylate_synthase_AS"/>
</dbReference>
<dbReference type="PANTHER" id="PTHR11548">
    <property type="entry name" value="THYMIDYLATE SYNTHASE 1"/>
    <property type="match status" value="1"/>
</dbReference>
<organism evidence="9">
    <name type="scientific">Bradyrhizobium diazoefficiens</name>
    <dbReference type="NCBI Taxonomy" id="1355477"/>
    <lineage>
        <taxon>Bacteria</taxon>
        <taxon>Pseudomonadati</taxon>
        <taxon>Pseudomonadota</taxon>
        <taxon>Alphaproteobacteria</taxon>
        <taxon>Hyphomicrobiales</taxon>
        <taxon>Nitrobacteraceae</taxon>
        <taxon>Bradyrhizobium</taxon>
    </lineage>
</organism>
<comment type="function">
    <text evidence="6">Catalyzes the reductive methylation of 2'-deoxyuridine-5'-monophosphate (dUMP) to 2'-deoxythymidine-5'-monophosphate (dTMP) while utilizing 5,10-methylenetetrahydrofolate (mTHF) as the methyl donor and reductant in the reaction, yielding dihydrofolate (DHF) as a by-product. This enzymatic reaction provides an intracellular de novo source of dTMP, an essential precursor for DNA biosynthesis.</text>
</comment>
<gene>
    <name evidence="9" type="primary">thyA_1</name>
    <name evidence="6" type="synonym">thyA</name>
    <name evidence="9" type="ORF">XF1B_47350</name>
</gene>
<comment type="catalytic activity">
    <reaction evidence="6">
        <text>dUMP + (6R)-5,10-methylene-5,6,7,8-tetrahydrofolate = 7,8-dihydrofolate + dTMP</text>
        <dbReference type="Rhea" id="RHEA:12104"/>
        <dbReference type="ChEBI" id="CHEBI:15636"/>
        <dbReference type="ChEBI" id="CHEBI:57451"/>
        <dbReference type="ChEBI" id="CHEBI:63528"/>
        <dbReference type="ChEBI" id="CHEBI:246422"/>
        <dbReference type="EC" id="2.1.1.45"/>
    </reaction>
</comment>
<reference evidence="9" key="1">
    <citation type="submission" date="2020-05" db="EMBL/GenBank/DDBJ databases">
        <title>Complete genome sequence of Bradyrhizobium diazoefficiens XF1 isolated from soybean nodule.</title>
        <authorList>
            <person name="Noda R."/>
            <person name="Kakizaki K."/>
            <person name="Minamisawa K."/>
        </authorList>
    </citation>
    <scope>NUCLEOTIDE SEQUENCE</scope>
    <source>
        <strain evidence="9">XF1</strain>
    </source>
</reference>
<feature type="binding site" evidence="6">
    <location>
        <position position="284"/>
    </location>
    <ligand>
        <name>(6R)-5,10-methylene-5,6,7,8-tetrahydrofolate</name>
        <dbReference type="ChEBI" id="CHEBI:15636"/>
    </ligand>
</feature>
<dbReference type="PRINTS" id="PR00108">
    <property type="entry name" value="THYMDSNTHASE"/>
</dbReference>
<dbReference type="PANTHER" id="PTHR11548:SF9">
    <property type="entry name" value="THYMIDYLATE SYNTHASE"/>
    <property type="match status" value="1"/>
</dbReference>
<dbReference type="GO" id="GO:0004799">
    <property type="term" value="F:thymidylate synthase activity"/>
    <property type="evidence" value="ECO:0007669"/>
    <property type="project" value="UniProtKB-UniRule"/>
</dbReference>
<sequence length="285" mass="32322">MKQYHDFLYKILNEGGVKRDRTGTGTISIFGHQMRFDLNAGFPMLTTKRLPFKAIAVELLWFLRGDTNIRFLHDHGVTIWDEWADANGDLGPVYGAQWRSWPAFEKTGEQTINHGERFGQTLSLGFSKTIDQIANVVDTIKRNPDSRRMIVSAWNPAEVDQMALPPCHCLFQFYVANGKLSCQLYQRSADVFLGVPFNIASYAMLTMMVAQVTGLQPGEFVHSFGDTHLYLNHLDQAREQMTRGMRPLPVLKINPDVRDIFAFELGHFELSGYTPHPSIKAQVAV</sequence>
<dbReference type="EC" id="2.1.1.45" evidence="1 6"/>
<keyword evidence="3 6" id="KW-0489">Methyltransferase</keyword>
<feature type="binding site" description="in other chain" evidence="6">
    <location>
        <begin position="187"/>
        <end position="190"/>
    </location>
    <ligand>
        <name>dUMP</name>
        <dbReference type="ChEBI" id="CHEBI:246422"/>
        <note>ligand shared between dimeric partners</note>
    </ligand>
</feature>
<proteinExistence type="inferred from homology"/>
<feature type="active site" description="Nucleophile" evidence="6">
    <location>
        <position position="167"/>
    </location>
</feature>
<dbReference type="NCBIfam" id="TIGR03284">
    <property type="entry name" value="thym_sym"/>
    <property type="match status" value="2"/>
</dbReference>
<evidence type="ECO:0000256" key="7">
    <source>
        <dbReference type="PROSITE-ProRule" id="PRU10016"/>
    </source>
</evidence>
<feature type="binding site" evidence="6">
    <location>
        <begin position="147"/>
        <end position="148"/>
    </location>
    <ligand>
        <name>dUMP</name>
        <dbReference type="ChEBI" id="CHEBI:246422"/>
        <note>ligand shared between dimeric partners</note>
    </ligand>
</feature>
<feature type="binding site" description="in other chain" evidence="6">
    <location>
        <position position="21"/>
    </location>
    <ligand>
        <name>dUMP</name>
        <dbReference type="ChEBI" id="CHEBI:246422"/>
        <note>ligand shared between dimeric partners</note>
    </ligand>
</feature>
<keyword evidence="4 6" id="KW-0808">Transferase</keyword>
<dbReference type="SUPFAM" id="SSF55831">
    <property type="entry name" value="Thymidylate synthase/dCMP hydroxymethylase"/>
    <property type="match status" value="1"/>
</dbReference>
<dbReference type="HAMAP" id="MF_00008">
    <property type="entry name" value="Thymidy_synth_bact"/>
    <property type="match status" value="1"/>
</dbReference>
<dbReference type="Pfam" id="PF00303">
    <property type="entry name" value="Thymidylat_synt"/>
    <property type="match status" value="1"/>
</dbReference>
<comment type="subcellular location">
    <subcellularLocation>
        <location evidence="6">Cytoplasm</location>
    </subcellularLocation>
</comment>
<dbReference type="AlphaFoldDB" id="A0A809X3X8"/>
<keyword evidence="2 6" id="KW-0963">Cytoplasm</keyword>
<dbReference type="EMBL" id="AP023091">
    <property type="protein sequence ID" value="BCE22054.1"/>
    <property type="molecule type" value="Genomic_DNA"/>
</dbReference>
<feature type="binding site" description="in other chain" evidence="6">
    <location>
        <begin position="228"/>
        <end position="230"/>
    </location>
    <ligand>
        <name>dUMP</name>
        <dbReference type="ChEBI" id="CHEBI:246422"/>
        <note>ligand shared between dimeric partners</note>
    </ligand>
</feature>
<comment type="caution">
    <text evidence="6">Lacks conserved residue(s) required for the propagation of feature annotation.</text>
</comment>
<dbReference type="FunFam" id="3.30.572.10:FF:000013">
    <property type="entry name" value="Thymidylate synthase"/>
    <property type="match status" value="1"/>
</dbReference>
<name>A0A809X3X8_9BRAD</name>
<feature type="binding site" evidence="6">
    <location>
        <position position="190"/>
    </location>
    <ligand>
        <name>(6R)-5,10-methylene-5,6,7,8-tetrahydrofolate</name>
        <dbReference type="ChEBI" id="CHEBI:15636"/>
    </ligand>
</feature>
<evidence type="ECO:0000256" key="2">
    <source>
        <dbReference type="ARBA" id="ARBA00022490"/>
    </source>
</evidence>
<dbReference type="NCBIfam" id="NF002497">
    <property type="entry name" value="PRK01827.1-3"/>
    <property type="match status" value="1"/>
</dbReference>
<dbReference type="InterPro" id="IPR045097">
    <property type="entry name" value="Thymidate_synth/dCMP_Mease"/>
</dbReference>
<dbReference type="GO" id="GO:0005829">
    <property type="term" value="C:cytosol"/>
    <property type="evidence" value="ECO:0007669"/>
    <property type="project" value="TreeGrafter"/>
</dbReference>
<comment type="subunit">
    <text evidence="6">Homodimer.</text>
</comment>
<feature type="active site" evidence="7">
    <location>
        <position position="167"/>
    </location>
</feature>
<comment type="similarity">
    <text evidence="6">Belongs to the thymidylate synthase family. Bacterial-type ThyA subfamily.</text>
</comment>
<dbReference type="GO" id="GO:0032259">
    <property type="term" value="P:methylation"/>
    <property type="evidence" value="ECO:0007669"/>
    <property type="project" value="UniProtKB-KW"/>
</dbReference>
<dbReference type="GO" id="GO:0006231">
    <property type="term" value="P:dTMP biosynthetic process"/>
    <property type="evidence" value="ECO:0007669"/>
    <property type="project" value="UniProtKB-UniRule"/>
</dbReference>
<evidence type="ECO:0000256" key="1">
    <source>
        <dbReference type="ARBA" id="ARBA00011947"/>
    </source>
</evidence>
<dbReference type="InterPro" id="IPR000398">
    <property type="entry name" value="Thymidylate_synthase"/>
</dbReference>
<dbReference type="UniPathway" id="UPA00575"/>
<keyword evidence="5 6" id="KW-0545">Nucleotide biosynthesis</keyword>
<evidence type="ECO:0000256" key="6">
    <source>
        <dbReference type="HAMAP-Rule" id="MF_00008"/>
    </source>
</evidence>
<protein>
    <recommendedName>
        <fullName evidence="1 6">Thymidylate synthase</fullName>
        <shortName evidence="6">TS</shortName>
        <shortName evidence="6">TSase</shortName>
        <ecNumber evidence="1 6">2.1.1.45</ecNumber>
    </recommendedName>
</protein>
<evidence type="ECO:0000256" key="3">
    <source>
        <dbReference type="ARBA" id="ARBA00022603"/>
    </source>
</evidence>
<feature type="domain" description="Thymidylate synthase/dCMP hydroxymethylase" evidence="8">
    <location>
        <begin position="2"/>
        <end position="285"/>
    </location>
</feature>